<evidence type="ECO:0000256" key="1">
    <source>
        <dbReference type="ARBA" id="ARBA00022729"/>
    </source>
</evidence>
<protein>
    <submittedName>
        <fullName evidence="3">Putative glycoside hydrolase</fullName>
    </submittedName>
</protein>
<dbReference type="Pfam" id="PF02638">
    <property type="entry name" value="GHL10"/>
    <property type="match status" value="1"/>
</dbReference>
<organism evidence="3 4">
    <name type="scientific">Euzebya pacifica</name>
    <dbReference type="NCBI Taxonomy" id="1608957"/>
    <lineage>
        <taxon>Bacteria</taxon>
        <taxon>Bacillati</taxon>
        <taxon>Actinomycetota</taxon>
        <taxon>Nitriliruptoria</taxon>
        <taxon>Euzebyales</taxon>
    </lineage>
</organism>
<gene>
    <name evidence="3" type="ORF">DVS28_a4545</name>
</gene>
<dbReference type="KEGG" id="euz:DVS28_a4545"/>
<keyword evidence="1" id="KW-0732">Signal</keyword>
<dbReference type="PANTHER" id="PTHR43405:SF1">
    <property type="entry name" value="GLYCOSYL HYDROLASE DIGH"/>
    <property type="match status" value="1"/>
</dbReference>
<reference evidence="3 4" key="1">
    <citation type="submission" date="2018-09" db="EMBL/GenBank/DDBJ databases">
        <title>Complete genome sequence of Euzebya sp. DY32-46 isolated from seawater of Pacific Ocean.</title>
        <authorList>
            <person name="Xu L."/>
            <person name="Wu Y.-H."/>
            <person name="Xu X.-W."/>
        </authorList>
    </citation>
    <scope>NUCLEOTIDE SEQUENCE [LARGE SCALE GENOMIC DNA]</scope>
    <source>
        <strain evidence="3 4">DY32-46</strain>
    </source>
</reference>
<dbReference type="RefSeq" id="WP_164710902.1">
    <property type="nucleotide sequence ID" value="NZ_CP031165.1"/>
</dbReference>
<name>A0A346Y409_9ACTN</name>
<dbReference type="GO" id="GO:0016787">
    <property type="term" value="F:hydrolase activity"/>
    <property type="evidence" value="ECO:0007669"/>
    <property type="project" value="UniProtKB-KW"/>
</dbReference>
<dbReference type="Gene3D" id="3.20.20.80">
    <property type="entry name" value="Glycosidases"/>
    <property type="match status" value="1"/>
</dbReference>
<feature type="domain" description="Glycosyl hydrolase-like 10" evidence="2">
    <location>
        <begin position="107"/>
        <end position="380"/>
    </location>
</feature>
<dbReference type="AlphaFoldDB" id="A0A346Y409"/>
<evidence type="ECO:0000259" key="2">
    <source>
        <dbReference type="Pfam" id="PF02638"/>
    </source>
</evidence>
<sequence>MVSRDADRVVVVLAAAILSLLLAGVLVLQQSTPAPALSLITLNRDLPEEAETALAEVPPSLPLVDAEDVPAPTPTAVPAPTAQPTPVVTAAPTPQPPAATGPSFPSPIRGVWVHVLDGTLLTRGSIEAMLDDVVNAGGNTVVVEVARRYDSYYASDFLDRGQDAGFEPGLDVLQAVIDGAAPRGLSVHAWFTAMPAWQPETANTPEPHNWTYTQHGAPAPDDQKWLTRSATGEWGEYLDPGHPDVQNLVIATAAELATYDVDAVHVDYLRYPGAEWGYNPVALGRFQADTGRTDIPAPSDQQFSDWRRQQTTDIAIRMREAVQQVDPTVGVSAALIAWGDGPVNGRVFEQTPAWSQVFQPWPQWMAAGIIDVAMPMVYFRESRHASFHRNWMSYIAGLRQATGVMTAPGQGSWLNDVDQSLLQLSEAAPFMDGEVLFSYQQTAAGEDPKALLPALAGSLWGQ</sequence>
<dbReference type="InterPro" id="IPR052177">
    <property type="entry name" value="Divisome_Glycosyl_Hydrolase"/>
</dbReference>
<keyword evidence="3" id="KW-0378">Hydrolase</keyword>
<dbReference type="SUPFAM" id="SSF51445">
    <property type="entry name" value="(Trans)glycosidases"/>
    <property type="match status" value="1"/>
</dbReference>
<dbReference type="InterPro" id="IPR017853">
    <property type="entry name" value="GH"/>
</dbReference>
<keyword evidence="4" id="KW-1185">Reference proteome</keyword>
<proteinExistence type="predicted"/>
<evidence type="ECO:0000313" key="4">
    <source>
        <dbReference type="Proteomes" id="UP000264006"/>
    </source>
</evidence>
<dbReference type="EMBL" id="CP031165">
    <property type="protein sequence ID" value="AXV09206.1"/>
    <property type="molecule type" value="Genomic_DNA"/>
</dbReference>
<dbReference type="PANTHER" id="PTHR43405">
    <property type="entry name" value="GLYCOSYL HYDROLASE DIGH"/>
    <property type="match status" value="1"/>
</dbReference>
<accession>A0A346Y409</accession>
<dbReference type="Proteomes" id="UP000264006">
    <property type="component" value="Chromosome"/>
</dbReference>
<dbReference type="InterPro" id="IPR003790">
    <property type="entry name" value="GHL10"/>
</dbReference>
<evidence type="ECO:0000313" key="3">
    <source>
        <dbReference type="EMBL" id="AXV09206.1"/>
    </source>
</evidence>